<evidence type="ECO:0000256" key="2">
    <source>
        <dbReference type="SAM" id="MobiDB-lite"/>
    </source>
</evidence>
<accession>A0A9W6HJP7</accession>
<reference evidence="4" key="2">
    <citation type="submission" date="2023-01" db="EMBL/GenBank/DDBJ databases">
        <authorList>
            <person name="Sun Q."/>
            <person name="Evtushenko L."/>
        </authorList>
    </citation>
    <scope>NUCLEOTIDE SEQUENCE</scope>
    <source>
        <strain evidence="4">VKM Ac-1447</strain>
    </source>
</reference>
<name>A0A9W6HJP7_9MICO</name>
<evidence type="ECO:0000256" key="1">
    <source>
        <dbReference type="ARBA" id="ARBA00023002"/>
    </source>
</evidence>
<reference evidence="4" key="1">
    <citation type="journal article" date="2014" name="Int. J. Syst. Evol. Microbiol.">
        <title>Complete genome sequence of Corynebacterium casei LMG S-19264T (=DSM 44701T), isolated from a smear-ripened cheese.</title>
        <authorList>
            <consortium name="US DOE Joint Genome Institute (JGI-PGF)"/>
            <person name="Walter F."/>
            <person name="Albersmeier A."/>
            <person name="Kalinowski J."/>
            <person name="Ruckert C."/>
        </authorList>
    </citation>
    <scope>NUCLEOTIDE SEQUENCE</scope>
    <source>
        <strain evidence="4">VKM Ac-1447</strain>
    </source>
</reference>
<dbReference type="InterPro" id="IPR023753">
    <property type="entry name" value="FAD/NAD-binding_dom"/>
</dbReference>
<dbReference type="AlphaFoldDB" id="A0A9W6HJP7"/>
<protein>
    <submittedName>
        <fullName evidence="4">Oxidase</fullName>
    </submittedName>
</protein>
<dbReference type="SUPFAM" id="SSF51905">
    <property type="entry name" value="FAD/NAD(P)-binding domain"/>
    <property type="match status" value="1"/>
</dbReference>
<comment type="caution">
    <text evidence="4">The sequence shown here is derived from an EMBL/GenBank/DDBJ whole genome shotgun (WGS) entry which is preliminary data.</text>
</comment>
<keyword evidence="1" id="KW-0560">Oxidoreductase</keyword>
<dbReference type="PRINTS" id="PR00411">
    <property type="entry name" value="PNDRDTASEI"/>
</dbReference>
<keyword evidence="5" id="KW-1185">Reference proteome</keyword>
<dbReference type="InterPro" id="IPR036188">
    <property type="entry name" value="FAD/NAD-bd_sf"/>
</dbReference>
<evidence type="ECO:0000313" key="5">
    <source>
        <dbReference type="Proteomes" id="UP001142317"/>
    </source>
</evidence>
<feature type="region of interest" description="Disordered" evidence="2">
    <location>
        <begin position="487"/>
        <end position="517"/>
    </location>
</feature>
<dbReference type="PANTHER" id="PTHR42949">
    <property type="entry name" value="ANAEROBIC GLYCEROL-3-PHOSPHATE DEHYDROGENASE SUBUNIT B"/>
    <property type="match status" value="1"/>
</dbReference>
<dbReference type="EMBL" id="BSEO01000015">
    <property type="protein sequence ID" value="GLJ81264.1"/>
    <property type="molecule type" value="Genomic_DNA"/>
</dbReference>
<proteinExistence type="predicted"/>
<dbReference type="PANTHER" id="PTHR42949:SF3">
    <property type="entry name" value="ANAEROBIC GLYCEROL-3-PHOSPHATE DEHYDROGENASE SUBUNIT B"/>
    <property type="match status" value="1"/>
</dbReference>
<evidence type="ECO:0000259" key="3">
    <source>
        <dbReference type="Pfam" id="PF07992"/>
    </source>
</evidence>
<dbReference type="PIRSF" id="PIRSF037495">
    <property type="entry name" value="Opine_OX_OoxA/HcnB"/>
    <property type="match status" value="1"/>
</dbReference>
<dbReference type="Proteomes" id="UP001142317">
    <property type="component" value="Unassembled WGS sequence"/>
</dbReference>
<evidence type="ECO:0000313" key="4">
    <source>
        <dbReference type="EMBL" id="GLJ81264.1"/>
    </source>
</evidence>
<dbReference type="Pfam" id="PF07992">
    <property type="entry name" value="Pyr_redox_2"/>
    <property type="match status" value="1"/>
</dbReference>
<gene>
    <name evidence="4" type="ORF">GCM10017586_29470</name>
</gene>
<dbReference type="InterPro" id="IPR051691">
    <property type="entry name" value="Metab_Enz_Cyan_OpOx_G3PDH"/>
</dbReference>
<dbReference type="PRINTS" id="PR00368">
    <property type="entry name" value="FADPNR"/>
</dbReference>
<dbReference type="RefSeq" id="WP_210006441.1">
    <property type="nucleotide sequence ID" value="NZ_BSEO01000015.1"/>
</dbReference>
<dbReference type="InterPro" id="IPR017224">
    <property type="entry name" value="Opine_Oxase_asu/HCN_bsu"/>
</dbReference>
<dbReference type="InterPro" id="IPR041854">
    <property type="entry name" value="BFD-like_2Fe2S-bd_dom_sf"/>
</dbReference>
<dbReference type="GO" id="GO:0016491">
    <property type="term" value="F:oxidoreductase activity"/>
    <property type="evidence" value="ECO:0007669"/>
    <property type="project" value="UniProtKB-KW"/>
</dbReference>
<dbReference type="Gene3D" id="3.50.50.60">
    <property type="entry name" value="FAD/NAD(P)-binding domain"/>
    <property type="match status" value="2"/>
</dbReference>
<organism evidence="4 5">
    <name type="scientific">Microbacterium imperiale</name>
    <dbReference type="NCBI Taxonomy" id="33884"/>
    <lineage>
        <taxon>Bacteria</taxon>
        <taxon>Bacillati</taxon>
        <taxon>Actinomycetota</taxon>
        <taxon>Actinomycetes</taxon>
        <taxon>Micrococcales</taxon>
        <taxon>Microbacteriaceae</taxon>
        <taxon>Microbacterium</taxon>
    </lineage>
</organism>
<dbReference type="Gene3D" id="1.10.10.1100">
    <property type="entry name" value="BFD-like [2Fe-2S]-binding domain"/>
    <property type="match status" value="1"/>
</dbReference>
<sequence>MSGTVFDLAVVGAGPAGLSAAVVAAETGLRVALIDAGTQTGGQYWRHPDEHHLDAFAQPEHTGHHHWGHYRDLRDRLRRQVAAGRVDHRAGRQVWRTDGPGDAAAFLLRTTAVAGRDAVSPDERAIRARRVVLAPGAYDRQLPLPGWTLPGVMAAGGVQAMLKANQVRAGRRAVVAGTGPFLLSVAAGLARAGVEVVAVCEANALSRWAATPVRALQEPGKLLEGAGYAATFLRERIPLRTRSVVTRISGDGRVSHVTIGRVDAAGRVRLGSERTVEADLVALGWGFTPQLELVVGIGARTRVDVDGSLVAVVDDDQRTSVPGVYAAGEATGIGGAVQSCAEGELAALAAAIDAGFGVPSARARGLRRRIARGRRFAVGMHRASPIPAAWSTWLEDDTLVCRCEEVPVSAVRRTVGDLAADDARDVRVTARPGMGMCQGRVCGFALSCLVSEQTGRPAGSADLEPLVRRPVGTPIRVADIAALAPAAAPVAPADPDDPVAPAGVAPADLAALGKESS</sequence>
<feature type="domain" description="FAD/NAD(P)-binding" evidence="3">
    <location>
        <begin position="6"/>
        <end position="336"/>
    </location>
</feature>